<dbReference type="RefSeq" id="WP_184751738.1">
    <property type="nucleotide sequence ID" value="NZ_BAAAJR010000001.1"/>
</dbReference>
<evidence type="ECO:0000256" key="5">
    <source>
        <dbReference type="ARBA" id="ARBA00022801"/>
    </source>
</evidence>
<sequence length="136" mass="14273">MTDQRGLIDTNVVVLLGRLDPAVLPDEPLVSVVTIAELSVGPLVTDDPAERAARQLHLQQAEADFDPLPFGAASARAFGRVAADLRRSGRKTRTRAFDALIAATALAEGVPLYTCNPADFEGIGGLSLRAVAVPDA</sequence>
<evidence type="ECO:0000256" key="7">
    <source>
        <dbReference type="ARBA" id="ARBA00038093"/>
    </source>
</evidence>
<dbReference type="Pfam" id="PF01850">
    <property type="entry name" value="PIN"/>
    <property type="match status" value="1"/>
</dbReference>
<proteinExistence type="inferred from homology"/>
<accession>A0A7X0FT44</accession>
<keyword evidence="5 8" id="KW-0378">Hydrolase</keyword>
<dbReference type="SUPFAM" id="SSF88723">
    <property type="entry name" value="PIN domain-like"/>
    <property type="match status" value="1"/>
</dbReference>
<keyword evidence="2 8" id="KW-1277">Toxin-antitoxin system</keyword>
<feature type="binding site" evidence="8">
    <location>
        <position position="9"/>
    </location>
    <ligand>
        <name>Mg(2+)</name>
        <dbReference type="ChEBI" id="CHEBI:18420"/>
    </ligand>
</feature>
<dbReference type="InterPro" id="IPR029060">
    <property type="entry name" value="PIN-like_dom_sf"/>
</dbReference>
<dbReference type="Gene3D" id="3.40.50.1010">
    <property type="entry name" value="5'-nuclease"/>
    <property type="match status" value="1"/>
</dbReference>
<keyword evidence="8" id="KW-0800">Toxin</keyword>
<evidence type="ECO:0000256" key="8">
    <source>
        <dbReference type="HAMAP-Rule" id="MF_00265"/>
    </source>
</evidence>
<evidence type="ECO:0000313" key="10">
    <source>
        <dbReference type="EMBL" id="MBB6392695.1"/>
    </source>
</evidence>
<dbReference type="InterPro" id="IPR050556">
    <property type="entry name" value="Type_II_TA_system_RNase"/>
</dbReference>
<keyword evidence="11" id="KW-1185">Reference proteome</keyword>
<comment type="similarity">
    <text evidence="7 8">Belongs to the PINc/VapC protein family.</text>
</comment>
<dbReference type="Proteomes" id="UP000537775">
    <property type="component" value="Unassembled WGS sequence"/>
</dbReference>
<dbReference type="InterPro" id="IPR022907">
    <property type="entry name" value="VapC_family"/>
</dbReference>
<keyword evidence="4 8" id="KW-0479">Metal-binding</keyword>
<dbReference type="GO" id="GO:0000287">
    <property type="term" value="F:magnesium ion binding"/>
    <property type="evidence" value="ECO:0007669"/>
    <property type="project" value="UniProtKB-UniRule"/>
</dbReference>
<evidence type="ECO:0000256" key="1">
    <source>
        <dbReference type="ARBA" id="ARBA00001946"/>
    </source>
</evidence>
<feature type="domain" description="PIN" evidence="9">
    <location>
        <begin position="8"/>
        <end position="117"/>
    </location>
</feature>
<dbReference type="EMBL" id="JACHML010000001">
    <property type="protein sequence ID" value="MBB6392695.1"/>
    <property type="molecule type" value="Genomic_DNA"/>
</dbReference>
<dbReference type="GO" id="GO:0004540">
    <property type="term" value="F:RNA nuclease activity"/>
    <property type="evidence" value="ECO:0007669"/>
    <property type="project" value="InterPro"/>
</dbReference>
<comment type="function">
    <text evidence="8">Toxic component of a toxin-antitoxin (TA) system. An RNase.</text>
</comment>
<protein>
    <recommendedName>
        <fullName evidence="8">Ribonuclease VapC</fullName>
        <shortName evidence="8">RNase VapC</shortName>
        <ecNumber evidence="8">3.1.-.-</ecNumber>
    </recommendedName>
    <alternativeName>
        <fullName evidence="8">Toxin VapC</fullName>
    </alternativeName>
</protein>
<dbReference type="GO" id="GO:0016787">
    <property type="term" value="F:hydrolase activity"/>
    <property type="evidence" value="ECO:0007669"/>
    <property type="project" value="UniProtKB-KW"/>
</dbReference>
<keyword evidence="3 8" id="KW-0540">Nuclease</keyword>
<organism evidence="10 11">
    <name type="scientific">Microbacterium thalassium</name>
    <dbReference type="NCBI Taxonomy" id="362649"/>
    <lineage>
        <taxon>Bacteria</taxon>
        <taxon>Bacillati</taxon>
        <taxon>Actinomycetota</taxon>
        <taxon>Actinomycetes</taxon>
        <taxon>Micrococcales</taxon>
        <taxon>Microbacteriaceae</taxon>
        <taxon>Microbacterium</taxon>
    </lineage>
</organism>
<reference evidence="10 11" key="1">
    <citation type="submission" date="2020-08" db="EMBL/GenBank/DDBJ databases">
        <title>Sequencing the genomes of 1000 actinobacteria strains.</title>
        <authorList>
            <person name="Klenk H.-P."/>
        </authorList>
    </citation>
    <scope>NUCLEOTIDE SEQUENCE [LARGE SCALE GENOMIC DNA]</scope>
    <source>
        <strain evidence="10 11">DSM 12511</strain>
    </source>
</reference>
<evidence type="ECO:0000256" key="6">
    <source>
        <dbReference type="ARBA" id="ARBA00022842"/>
    </source>
</evidence>
<evidence type="ECO:0000256" key="3">
    <source>
        <dbReference type="ARBA" id="ARBA00022722"/>
    </source>
</evidence>
<dbReference type="InterPro" id="IPR002716">
    <property type="entry name" value="PIN_dom"/>
</dbReference>
<dbReference type="EC" id="3.1.-.-" evidence="8"/>
<evidence type="ECO:0000259" key="9">
    <source>
        <dbReference type="Pfam" id="PF01850"/>
    </source>
</evidence>
<dbReference type="HAMAP" id="MF_00265">
    <property type="entry name" value="VapC_Nob1"/>
    <property type="match status" value="1"/>
</dbReference>
<gene>
    <name evidence="8" type="primary">vapC</name>
    <name evidence="10" type="ORF">HD594_003008</name>
</gene>
<dbReference type="CDD" id="cd18732">
    <property type="entry name" value="PIN_MtVapC4-C5_like"/>
    <property type="match status" value="1"/>
</dbReference>
<dbReference type="PANTHER" id="PTHR33653">
    <property type="entry name" value="RIBONUCLEASE VAPC2"/>
    <property type="match status" value="1"/>
</dbReference>
<evidence type="ECO:0000256" key="4">
    <source>
        <dbReference type="ARBA" id="ARBA00022723"/>
    </source>
</evidence>
<evidence type="ECO:0000313" key="11">
    <source>
        <dbReference type="Proteomes" id="UP000537775"/>
    </source>
</evidence>
<evidence type="ECO:0000256" key="2">
    <source>
        <dbReference type="ARBA" id="ARBA00022649"/>
    </source>
</evidence>
<comment type="caution">
    <text evidence="10">The sequence shown here is derived from an EMBL/GenBank/DDBJ whole genome shotgun (WGS) entry which is preliminary data.</text>
</comment>
<name>A0A7X0FT44_9MICO</name>
<comment type="cofactor">
    <cofactor evidence="1 8">
        <name>Mg(2+)</name>
        <dbReference type="ChEBI" id="CHEBI:18420"/>
    </cofactor>
</comment>
<dbReference type="GO" id="GO:0090729">
    <property type="term" value="F:toxin activity"/>
    <property type="evidence" value="ECO:0007669"/>
    <property type="project" value="UniProtKB-KW"/>
</dbReference>
<dbReference type="PANTHER" id="PTHR33653:SF1">
    <property type="entry name" value="RIBONUCLEASE VAPC2"/>
    <property type="match status" value="1"/>
</dbReference>
<keyword evidence="6 8" id="KW-0460">Magnesium</keyword>
<dbReference type="AlphaFoldDB" id="A0A7X0FT44"/>
<feature type="binding site" evidence="8">
    <location>
        <position position="98"/>
    </location>
    <ligand>
        <name>Mg(2+)</name>
        <dbReference type="ChEBI" id="CHEBI:18420"/>
    </ligand>
</feature>